<feature type="transmembrane region" description="Helical" evidence="5">
    <location>
        <begin position="62"/>
        <end position="82"/>
    </location>
</feature>
<accession>A0ABP3Y020</accession>
<dbReference type="PANTHER" id="PTHR37306">
    <property type="entry name" value="COLICIN V PRODUCTION PROTEIN"/>
    <property type="match status" value="1"/>
</dbReference>
<evidence type="ECO:0000256" key="3">
    <source>
        <dbReference type="ARBA" id="ARBA00022989"/>
    </source>
</evidence>
<keyword evidence="7" id="KW-1185">Reference proteome</keyword>
<keyword evidence="2 5" id="KW-0812">Transmembrane</keyword>
<organism evidence="6 7">
    <name type="scientific">Wandonia haliotis</name>
    <dbReference type="NCBI Taxonomy" id="574963"/>
    <lineage>
        <taxon>Bacteria</taxon>
        <taxon>Pseudomonadati</taxon>
        <taxon>Bacteroidota</taxon>
        <taxon>Flavobacteriia</taxon>
        <taxon>Flavobacteriales</taxon>
        <taxon>Crocinitomicaceae</taxon>
        <taxon>Wandonia</taxon>
    </lineage>
</organism>
<evidence type="ECO:0000256" key="2">
    <source>
        <dbReference type="ARBA" id="ARBA00022692"/>
    </source>
</evidence>
<keyword evidence="4 5" id="KW-0472">Membrane</keyword>
<dbReference type="RefSeq" id="WP_343784621.1">
    <property type="nucleotide sequence ID" value="NZ_BAAAFH010000003.1"/>
</dbReference>
<proteinExistence type="predicted"/>
<keyword evidence="3 5" id="KW-1133">Transmembrane helix</keyword>
<gene>
    <name evidence="6" type="ORF">GCM10009118_04200</name>
</gene>
<evidence type="ECO:0008006" key="8">
    <source>
        <dbReference type="Google" id="ProtNLM"/>
    </source>
</evidence>
<sequence length="189" mass="21541">MNYLDFIIIAPLLYAAWKGFKKGLIVEVFTLLALLVGIYAGIHFSDWTASKIEDLFEKDFEYLPAVAFSITFLAVGAMVYFAGKTLEKMVDVVNLSPLNKGLGVLFSVIKMIYTISILFVLLESYDPNSKFIPEDKKENSLLYEPVKKTSVLTMPFIEETQLYFNKWQEDSLTVEDGIEIHQKLDTLSR</sequence>
<evidence type="ECO:0000256" key="1">
    <source>
        <dbReference type="ARBA" id="ARBA00004141"/>
    </source>
</evidence>
<evidence type="ECO:0000313" key="7">
    <source>
        <dbReference type="Proteomes" id="UP001501126"/>
    </source>
</evidence>
<reference evidence="7" key="1">
    <citation type="journal article" date="2019" name="Int. J. Syst. Evol. Microbiol.">
        <title>The Global Catalogue of Microorganisms (GCM) 10K type strain sequencing project: providing services to taxonomists for standard genome sequencing and annotation.</title>
        <authorList>
            <consortium name="The Broad Institute Genomics Platform"/>
            <consortium name="The Broad Institute Genome Sequencing Center for Infectious Disease"/>
            <person name="Wu L."/>
            <person name="Ma J."/>
        </authorList>
    </citation>
    <scope>NUCLEOTIDE SEQUENCE [LARGE SCALE GENOMIC DNA]</scope>
    <source>
        <strain evidence="7">JCM 16083</strain>
    </source>
</reference>
<dbReference type="EMBL" id="BAAAFH010000003">
    <property type="protein sequence ID" value="GAA0874012.1"/>
    <property type="molecule type" value="Genomic_DNA"/>
</dbReference>
<evidence type="ECO:0000313" key="6">
    <source>
        <dbReference type="EMBL" id="GAA0874012.1"/>
    </source>
</evidence>
<dbReference type="InterPro" id="IPR003825">
    <property type="entry name" value="Colicin-V_CvpA"/>
</dbReference>
<name>A0ABP3Y020_9FLAO</name>
<feature type="transmembrane region" description="Helical" evidence="5">
    <location>
        <begin position="102"/>
        <end position="122"/>
    </location>
</feature>
<comment type="subcellular location">
    <subcellularLocation>
        <location evidence="1">Membrane</location>
        <topology evidence="1">Multi-pass membrane protein</topology>
    </subcellularLocation>
</comment>
<dbReference type="Pfam" id="PF02674">
    <property type="entry name" value="Colicin_V"/>
    <property type="match status" value="1"/>
</dbReference>
<protein>
    <recommendedName>
        <fullName evidence="8">Colicin V production protein</fullName>
    </recommendedName>
</protein>
<comment type="caution">
    <text evidence="6">The sequence shown here is derived from an EMBL/GenBank/DDBJ whole genome shotgun (WGS) entry which is preliminary data.</text>
</comment>
<evidence type="ECO:0000256" key="4">
    <source>
        <dbReference type="ARBA" id="ARBA00023136"/>
    </source>
</evidence>
<dbReference type="Proteomes" id="UP001501126">
    <property type="component" value="Unassembled WGS sequence"/>
</dbReference>
<dbReference type="PANTHER" id="PTHR37306:SF1">
    <property type="entry name" value="COLICIN V PRODUCTION PROTEIN"/>
    <property type="match status" value="1"/>
</dbReference>
<feature type="transmembrane region" description="Helical" evidence="5">
    <location>
        <begin position="24"/>
        <end position="42"/>
    </location>
</feature>
<evidence type="ECO:0000256" key="5">
    <source>
        <dbReference type="SAM" id="Phobius"/>
    </source>
</evidence>